<organism evidence="1 2">
    <name type="scientific">Puccinia graminis f. sp. tritici</name>
    <dbReference type="NCBI Taxonomy" id="56615"/>
    <lineage>
        <taxon>Eukaryota</taxon>
        <taxon>Fungi</taxon>
        <taxon>Dikarya</taxon>
        <taxon>Basidiomycota</taxon>
        <taxon>Pucciniomycotina</taxon>
        <taxon>Pucciniomycetes</taxon>
        <taxon>Pucciniales</taxon>
        <taxon>Pucciniaceae</taxon>
        <taxon>Puccinia</taxon>
    </lineage>
</organism>
<protein>
    <submittedName>
        <fullName evidence="1">Uncharacterized protein</fullName>
    </submittedName>
</protein>
<dbReference type="Proteomes" id="UP000324748">
    <property type="component" value="Unassembled WGS sequence"/>
</dbReference>
<accession>A0A5B0MQK0</accession>
<comment type="caution">
    <text evidence="1">The sequence shown here is derived from an EMBL/GenBank/DDBJ whole genome shotgun (WGS) entry which is preliminary data.</text>
</comment>
<name>A0A5B0MQK0_PUCGR</name>
<dbReference type="EMBL" id="VSWC01000144">
    <property type="protein sequence ID" value="KAA1078324.1"/>
    <property type="molecule type" value="Genomic_DNA"/>
</dbReference>
<evidence type="ECO:0000313" key="2">
    <source>
        <dbReference type="Proteomes" id="UP000324748"/>
    </source>
</evidence>
<evidence type="ECO:0000313" key="1">
    <source>
        <dbReference type="EMBL" id="KAA1078324.1"/>
    </source>
</evidence>
<gene>
    <name evidence="1" type="ORF">PGT21_033440</name>
</gene>
<proteinExistence type="predicted"/>
<sequence>MAADQLALLGSTAPEAHQSTSCNLRQTKLQTDGHRFFSLCWCRFCSSNYSARGLTPFATTTRVTSIDYLQANPATLAQANALIKHNPTARLYDIFPKTGDLIPD</sequence>
<dbReference type="AlphaFoldDB" id="A0A5B0MQK0"/>
<keyword evidence="2" id="KW-1185">Reference proteome</keyword>
<reference evidence="1 2" key="1">
    <citation type="submission" date="2019-05" db="EMBL/GenBank/DDBJ databases">
        <title>Emergence of the Ug99 lineage of the wheat stem rust pathogen through somatic hybridization.</title>
        <authorList>
            <person name="Li F."/>
            <person name="Upadhyaya N.M."/>
            <person name="Sperschneider J."/>
            <person name="Matny O."/>
            <person name="Nguyen-Phuc H."/>
            <person name="Mago R."/>
            <person name="Raley C."/>
            <person name="Miller M.E."/>
            <person name="Silverstein K.A.T."/>
            <person name="Henningsen E."/>
            <person name="Hirsch C.D."/>
            <person name="Visser B."/>
            <person name="Pretorius Z.A."/>
            <person name="Steffenson B.J."/>
            <person name="Schwessinger B."/>
            <person name="Dodds P.N."/>
            <person name="Figueroa M."/>
        </authorList>
    </citation>
    <scope>NUCLEOTIDE SEQUENCE [LARGE SCALE GENOMIC DNA]</scope>
    <source>
        <strain evidence="1">21-0</strain>
    </source>
</reference>